<evidence type="ECO:0000313" key="2">
    <source>
        <dbReference type="Proteomes" id="UP000231134"/>
    </source>
</evidence>
<evidence type="ECO:0000313" key="1">
    <source>
        <dbReference type="EMBL" id="PJJ40532.1"/>
    </source>
</evidence>
<protein>
    <submittedName>
        <fullName evidence="1">Uncharacterized protein</fullName>
    </submittedName>
</protein>
<gene>
    <name evidence="1" type="ORF">BGX16_0459</name>
</gene>
<comment type="caution">
    <text evidence="1">The sequence shown here is derived from an EMBL/GenBank/DDBJ whole genome shotgun (WGS) entry which is preliminary data.</text>
</comment>
<dbReference type="OrthoDB" id="9992048at2"/>
<reference evidence="1 2" key="1">
    <citation type="submission" date="2017-11" db="EMBL/GenBank/DDBJ databases">
        <title>Animal gut microbial communities from fecal samples from Wisconsin, USA.</title>
        <authorList>
            <person name="Neumann A."/>
        </authorList>
    </citation>
    <scope>NUCLEOTIDE SEQUENCE [LARGE SCALE GENOMIC DNA]</scope>
    <source>
        <strain evidence="1 2">UWS3</strain>
    </source>
</reference>
<dbReference type="EMBL" id="PGEX01000001">
    <property type="protein sequence ID" value="PJJ40532.1"/>
    <property type="molecule type" value="Genomic_DNA"/>
</dbReference>
<dbReference type="AlphaFoldDB" id="A0A2M9A492"/>
<keyword evidence="2" id="KW-1185">Reference proteome</keyword>
<sequence>MEGIRTIHLAVSADEDFFPTLKKSVEDYASALDVSEAALACVEKETEQLFEQELSAWKDSCFSLEISAEPTTISIVVLGADHQPVAKREIPVA</sequence>
<organism evidence="1 2">
    <name type="scientific">Hallerella succinigenes</name>
    <dbReference type="NCBI Taxonomy" id="1896222"/>
    <lineage>
        <taxon>Bacteria</taxon>
        <taxon>Pseudomonadati</taxon>
        <taxon>Fibrobacterota</taxon>
        <taxon>Fibrobacteria</taxon>
        <taxon>Fibrobacterales</taxon>
        <taxon>Fibrobacteraceae</taxon>
        <taxon>Hallerella</taxon>
    </lineage>
</organism>
<proteinExistence type="predicted"/>
<accession>A0A2M9A492</accession>
<dbReference type="Proteomes" id="UP000231134">
    <property type="component" value="Unassembled WGS sequence"/>
</dbReference>
<dbReference type="RefSeq" id="WP_100424602.1">
    <property type="nucleotide sequence ID" value="NZ_JAXFBG010000030.1"/>
</dbReference>
<name>A0A2M9A492_9BACT</name>